<gene>
    <name evidence="2" type="ORF">AAP_01686</name>
</gene>
<keyword evidence="3" id="KW-1185">Reference proteome</keyword>
<feature type="region of interest" description="Disordered" evidence="1">
    <location>
        <begin position="127"/>
        <end position="207"/>
    </location>
</feature>
<accession>A0A168BEE6</accession>
<dbReference type="AlphaFoldDB" id="A0A168BEE6"/>
<feature type="compositionally biased region" description="Basic residues" evidence="1">
    <location>
        <begin position="182"/>
        <end position="198"/>
    </location>
</feature>
<organism evidence="2 3">
    <name type="scientific">Ascosphaera apis ARSEF 7405</name>
    <dbReference type="NCBI Taxonomy" id="392613"/>
    <lineage>
        <taxon>Eukaryota</taxon>
        <taxon>Fungi</taxon>
        <taxon>Dikarya</taxon>
        <taxon>Ascomycota</taxon>
        <taxon>Pezizomycotina</taxon>
        <taxon>Eurotiomycetes</taxon>
        <taxon>Eurotiomycetidae</taxon>
        <taxon>Onygenales</taxon>
        <taxon>Ascosphaeraceae</taxon>
        <taxon>Ascosphaera</taxon>
    </lineage>
</organism>
<dbReference type="EMBL" id="AZGZ01000005">
    <property type="protein sequence ID" value="KZZ95198.1"/>
    <property type="molecule type" value="Genomic_DNA"/>
</dbReference>
<name>A0A168BEE6_9EURO</name>
<dbReference type="VEuPathDB" id="FungiDB:AAP_01686"/>
<evidence type="ECO:0000256" key="1">
    <source>
        <dbReference type="SAM" id="MobiDB-lite"/>
    </source>
</evidence>
<dbReference type="Proteomes" id="UP000242877">
    <property type="component" value="Unassembled WGS sequence"/>
</dbReference>
<protein>
    <submittedName>
        <fullName evidence="2">Uncharacterized protein</fullName>
    </submittedName>
</protein>
<feature type="region of interest" description="Disordered" evidence="1">
    <location>
        <begin position="516"/>
        <end position="583"/>
    </location>
</feature>
<sequence>MIFAGIFDVILDGFLAFSAYVSCQEWTQKERGWQTRLGNESAKKVIFPLTFVANCVVGGLHLSSLAIDLYLLVVYRKISQLPPDLNPLERETLTTLPRRRNRLSDWRVRHSKHLSDATLVNEPTSPIKLNIGAPQSPTKNGVAMTQLPFSNTRQVVRDTSSYYSRPTNSAESPREGQQSTRAHQRVKSKVGRRHNRSRSRPDSAYSEATLRYSGDEDENLQPLHQQEHNPSTTAIYEVPLDAADEDWYHNNNGPELAENSGTVIHHKFGSKSYRNLRPYSQDHVYAYCGLDEEIEEGDEEDGVGEPIEVHMSRTASGVQNAYTQVGTYADHVDYDQGPANAASRAESASLAPHDFTAPSHLSQSQLLRVPYKEDISLPPFEEIDGNYNPLTGSIRTNVSAPRLTLPPNQPRGLTPTSKDRFYSKPEQRTDLEMIVQSPTETTHTFGTPTRDENGEDGAQSKRSFWNLGKKKKSVYSTLNNDDGSDEPAPPLAISGPNGDREGRVVSNSGVERFEGEYLPPCSSRAPGFAADGNGSAANTHTTGPKQRNVSGRKIPDEQQDAAVTEPPQSPSKTRVARELPNPSQYRAAGWARFSGL</sequence>
<evidence type="ECO:0000313" key="2">
    <source>
        <dbReference type="EMBL" id="KZZ95198.1"/>
    </source>
</evidence>
<feature type="compositionally biased region" description="Polar residues" evidence="1">
    <location>
        <begin position="147"/>
        <end position="181"/>
    </location>
</feature>
<feature type="compositionally biased region" description="Polar residues" evidence="1">
    <location>
        <begin position="535"/>
        <end position="549"/>
    </location>
</feature>
<feature type="region of interest" description="Disordered" evidence="1">
    <location>
        <begin position="440"/>
        <end position="504"/>
    </location>
</feature>
<dbReference type="OrthoDB" id="4206681at2759"/>
<proteinExistence type="predicted"/>
<evidence type="ECO:0000313" key="3">
    <source>
        <dbReference type="Proteomes" id="UP000242877"/>
    </source>
</evidence>
<feature type="region of interest" description="Disordered" evidence="1">
    <location>
        <begin position="399"/>
        <end position="421"/>
    </location>
</feature>
<comment type="caution">
    <text evidence="2">The sequence shown here is derived from an EMBL/GenBank/DDBJ whole genome shotgun (WGS) entry which is preliminary data.</text>
</comment>
<reference evidence="2 3" key="1">
    <citation type="journal article" date="2016" name="Genome Biol. Evol.">
        <title>Divergent and convergent evolution of fungal pathogenicity.</title>
        <authorList>
            <person name="Shang Y."/>
            <person name="Xiao G."/>
            <person name="Zheng P."/>
            <person name="Cen K."/>
            <person name="Zhan S."/>
            <person name="Wang C."/>
        </authorList>
    </citation>
    <scope>NUCLEOTIDE SEQUENCE [LARGE SCALE GENOMIC DNA]</scope>
    <source>
        <strain evidence="2 3">ARSEF 7405</strain>
    </source>
</reference>